<evidence type="ECO:0000313" key="2">
    <source>
        <dbReference type="EMBL" id="MXQ53761.1"/>
    </source>
</evidence>
<reference evidence="2 3" key="1">
    <citation type="submission" date="2019-12" db="EMBL/GenBank/DDBJ databases">
        <title>Whole-genome analyses of novel actinobacteria.</title>
        <authorList>
            <person name="Sahin N."/>
            <person name="Saygin H."/>
        </authorList>
    </citation>
    <scope>NUCLEOTIDE SEQUENCE [LARGE SCALE GENOMIC DNA]</scope>
    <source>
        <strain evidence="2 3">KC615</strain>
    </source>
</reference>
<accession>A0A6I4VTE4</accession>
<dbReference type="PANTHER" id="PTHR33303:SF2">
    <property type="entry name" value="COA-BINDING DOMAIN-CONTAINING PROTEIN"/>
    <property type="match status" value="1"/>
</dbReference>
<dbReference type="PANTHER" id="PTHR33303">
    <property type="entry name" value="CYTOPLASMIC PROTEIN-RELATED"/>
    <property type="match status" value="1"/>
</dbReference>
<dbReference type="Gene3D" id="3.40.50.720">
    <property type="entry name" value="NAD(P)-binding Rossmann-like Domain"/>
    <property type="match status" value="1"/>
</dbReference>
<name>A0A6I4VTE4_9BACL</name>
<feature type="domain" description="CoA-binding" evidence="1">
    <location>
        <begin position="14"/>
        <end position="108"/>
    </location>
</feature>
<sequence>MTNMNPSDQERATLLKEAKNIAVVGLSNKPERTSYMIAEALQQAGYRIFPVNPMLTEPVLGEKPYASLLDIKDSIDIVDVFRRSETVYPVAEEAVQIKAKAIWMQLGVENEEAAELARKNGLIVVMNRCIKVDHALLLR</sequence>
<dbReference type="Pfam" id="PF13380">
    <property type="entry name" value="CoA_binding_2"/>
    <property type="match status" value="1"/>
</dbReference>
<dbReference type="AlphaFoldDB" id="A0A6I4VTE4"/>
<organism evidence="2 3">
    <name type="scientific">Shimazuella alba</name>
    <dbReference type="NCBI Taxonomy" id="2690964"/>
    <lineage>
        <taxon>Bacteria</taxon>
        <taxon>Bacillati</taxon>
        <taxon>Bacillota</taxon>
        <taxon>Bacilli</taxon>
        <taxon>Bacillales</taxon>
        <taxon>Thermoactinomycetaceae</taxon>
        <taxon>Shimazuella</taxon>
    </lineage>
</organism>
<dbReference type="EMBL" id="WUUL01000005">
    <property type="protein sequence ID" value="MXQ53761.1"/>
    <property type="molecule type" value="Genomic_DNA"/>
</dbReference>
<evidence type="ECO:0000313" key="3">
    <source>
        <dbReference type="Proteomes" id="UP000430692"/>
    </source>
</evidence>
<dbReference type="InterPro" id="IPR036291">
    <property type="entry name" value="NAD(P)-bd_dom_sf"/>
</dbReference>
<dbReference type="SUPFAM" id="SSF51735">
    <property type="entry name" value="NAD(P)-binding Rossmann-fold domains"/>
    <property type="match status" value="1"/>
</dbReference>
<proteinExistence type="predicted"/>
<dbReference type="SMART" id="SM00881">
    <property type="entry name" value="CoA_binding"/>
    <property type="match status" value="1"/>
</dbReference>
<dbReference type="InterPro" id="IPR003781">
    <property type="entry name" value="CoA-bd"/>
</dbReference>
<dbReference type="RefSeq" id="WP_160801383.1">
    <property type="nucleotide sequence ID" value="NZ_WUUL01000005.1"/>
</dbReference>
<comment type="caution">
    <text evidence="2">The sequence shown here is derived from an EMBL/GenBank/DDBJ whole genome shotgun (WGS) entry which is preliminary data.</text>
</comment>
<dbReference type="Proteomes" id="UP000430692">
    <property type="component" value="Unassembled WGS sequence"/>
</dbReference>
<evidence type="ECO:0000259" key="1">
    <source>
        <dbReference type="SMART" id="SM00881"/>
    </source>
</evidence>
<gene>
    <name evidence="2" type="ORF">GSM42_08495</name>
</gene>
<protein>
    <submittedName>
        <fullName evidence="2">CoA-binding protein</fullName>
    </submittedName>
</protein>
<keyword evidence="3" id="KW-1185">Reference proteome</keyword>